<protein>
    <submittedName>
        <fullName evidence="2">Wall-associated receptor kinase-like 1-like</fullName>
    </submittedName>
</protein>
<dbReference type="Proteomes" id="UP000265520">
    <property type="component" value="Unassembled WGS sequence"/>
</dbReference>
<dbReference type="CDD" id="cd00118">
    <property type="entry name" value="LysM"/>
    <property type="match status" value="1"/>
</dbReference>
<dbReference type="Pfam" id="PF23473">
    <property type="entry name" value="LysM3_LYK4_5"/>
    <property type="match status" value="1"/>
</dbReference>
<dbReference type="InterPro" id="IPR052611">
    <property type="entry name" value="Plant_RLK_LysM"/>
</dbReference>
<dbReference type="PANTHER" id="PTHR45927">
    <property type="entry name" value="LYSM-DOMAIN RECEPTOR-LIKE KINASE-RELATED"/>
    <property type="match status" value="1"/>
</dbReference>
<dbReference type="GO" id="GO:0016301">
    <property type="term" value="F:kinase activity"/>
    <property type="evidence" value="ECO:0007669"/>
    <property type="project" value="UniProtKB-KW"/>
</dbReference>
<dbReference type="AlphaFoldDB" id="A0A392QGF9"/>
<dbReference type="InterPro" id="IPR036779">
    <property type="entry name" value="LysM_dom_sf"/>
</dbReference>
<dbReference type="EMBL" id="LXQA010132591">
    <property type="protein sequence ID" value="MCI22830.1"/>
    <property type="molecule type" value="Genomic_DNA"/>
</dbReference>
<organism evidence="2 3">
    <name type="scientific">Trifolium medium</name>
    <dbReference type="NCBI Taxonomy" id="97028"/>
    <lineage>
        <taxon>Eukaryota</taxon>
        <taxon>Viridiplantae</taxon>
        <taxon>Streptophyta</taxon>
        <taxon>Embryophyta</taxon>
        <taxon>Tracheophyta</taxon>
        <taxon>Spermatophyta</taxon>
        <taxon>Magnoliopsida</taxon>
        <taxon>eudicotyledons</taxon>
        <taxon>Gunneridae</taxon>
        <taxon>Pentapetalae</taxon>
        <taxon>rosids</taxon>
        <taxon>fabids</taxon>
        <taxon>Fabales</taxon>
        <taxon>Fabaceae</taxon>
        <taxon>Papilionoideae</taxon>
        <taxon>50 kb inversion clade</taxon>
        <taxon>NPAAA clade</taxon>
        <taxon>Hologalegina</taxon>
        <taxon>IRL clade</taxon>
        <taxon>Trifolieae</taxon>
        <taxon>Trifolium</taxon>
    </lineage>
</organism>
<comment type="caution">
    <text evidence="2">The sequence shown here is derived from an EMBL/GenBank/DDBJ whole genome shotgun (WGS) entry which is preliminary data.</text>
</comment>
<evidence type="ECO:0000313" key="3">
    <source>
        <dbReference type="Proteomes" id="UP000265520"/>
    </source>
</evidence>
<keyword evidence="2" id="KW-0675">Receptor</keyword>
<proteinExistence type="predicted"/>
<feature type="non-terminal residue" evidence="2">
    <location>
        <position position="108"/>
    </location>
</feature>
<dbReference type="InterPro" id="IPR056563">
    <property type="entry name" value="LysM3_LYK4_5"/>
</dbReference>
<dbReference type="InterPro" id="IPR018392">
    <property type="entry name" value="LysM"/>
</dbReference>
<keyword evidence="2" id="KW-0808">Transferase</keyword>
<accession>A0A392QGF9</accession>
<reference evidence="2 3" key="1">
    <citation type="journal article" date="2018" name="Front. Plant Sci.">
        <title>Red Clover (Trifolium pratense) and Zigzag Clover (T. medium) - A Picture of Genomic Similarities and Differences.</title>
        <authorList>
            <person name="Dluhosova J."/>
            <person name="Istvanek J."/>
            <person name="Nedelnik J."/>
            <person name="Repkova J."/>
        </authorList>
    </citation>
    <scope>NUCLEOTIDE SEQUENCE [LARGE SCALE GENOMIC DNA]</scope>
    <source>
        <strain evidence="3">cv. 10/8</strain>
        <tissue evidence="2">Leaf</tissue>
    </source>
</reference>
<evidence type="ECO:0000313" key="2">
    <source>
        <dbReference type="EMBL" id="MCI22830.1"/>
    </source>
</evidence>
<keyword evidence="3" id="KW-1185">Reference proteome</keyword>
<dbReference type="PANTHER" id="PTHR45927:SF6">
    <property type="entry name" value="PROTEIN LYK5"/>
    <property type="match status" value="1"/>
</dbReference>
<name>A0A392QGF9_9FABA</name>
<dbReference type="Gene3D" id="3.10.350.10">
    <property type="entry name" value="LysM domain"/>
    <property type="match status" value="1"/>
</dbReference>
<keyword evidence="2" id="KW-0418">Kinase</keyword>
<evidence type="ECO:0000259" key="1">
    <source>
        <dbReference type="Pfam" id="PF23473"/>
    </source>
</evidence>
<sequence>MMGQNYYAPIYIPVGAELTVPVLCACPTANLTARGVTSLLVHIVNDGDTVKSIGEAYGVDENSMREANELPLLKSANSSVILFATTPLLVPLRGKSCKENPERFYCKC</sequence>
<dbReference type="SUPFAM" id="SSF54106">
    <property type="entry name" value="LysM domain"/>
    <property type="match status" value="1"/>
</dbReference>
<feature type="domain" description="LYK4/5 third LysM" evidence="1">
    <location>
        <begin position="39"/>
        <end position="92"/>
    </location>
</feature>